<gene>
    <name evidence="1" type="ORF">CSC2_06650</name>
</gene>
<organism evidence="1 2">
    <name type="scientific">Clostridium zeae</name>
    <dbReference type="NCBI Taxonomy" id="2759022"/>
    <lineage>
        <taxon>Bacteria</taxon>
        <taxon>Bacillati</taxon>
        <taxon>Bacillota</taxon>
        <taxon>Clostridia</taxon>
        <taxon>Eubacteriales</taxon>
        <taxon>Clostridiaceae</taxon>
        <taxon>Clostridium</taxon>
    </lineage>
</organism>
<evidence type="ECO:0000313" key="1">
    <source>
        <dbReference type="EMBL" id="GFZ30139.1"/>
    </source>
</evidence>
<dbReference type="Proteomes" id="UP000663802">
    <property type="component" value="Unassembled WGS sequence"/>
</dbReference>
<name>A0ABQ1E5W1_9CLOT</name>
<sequence>MVKKKRKADDITELCFDEVVEENGIVDGEPTEGDVVRAFSFVTVDSDALLSNDTNTTATNVIKEDDIKVSPEIVDNRKLKTIMNDKTPAVDDEPLDLQRNYKIRKSTARMLNEIKAAHPNVNVYMNTIVDAALRHYHNYIFNENGDQNWYK</sequence>
<reference evidence="1 2" key="1">
    <citation type="journal article" date="2021" name="Int. J. Syst. Evol. Microbiol.">
        <title>Clostridium zeae sp. nov., isolated from corn silage.</title>
        <authorList>
            <person name="Kobayashi H."/>
            <person name="Tanizawa Y."/>
            <person name="Yagura M."/>
            <person name="Sakamoto M."/>
            <person name="Ohkuma M."/>
            <person name="Tohno M."/>
        </authorList>
    </citation>
    <scope>NUCLEOTIDE SEQUENCE [LARGE SCALE GENOMIC DNA]</scope>
    <source>
        <strain evidence="1 2">CSC2</strain>
    </source>
</reference>
<evidence type="ECO:0000313" key="2">
    <source>
        <dbReference type="Proteomes" id="UP000663802"/>
    </source>
</evidence>
<evidence type="ECO:0008006" key="3">
    <source>
        <dbReference type="Google" id="ProtNLM"/>
    </source>
</evidence>
<comment type="caution">
    <text evidence="1">The sequence shown here is derived from an EMBL/GenBank/DDBJ whole genome shotgun (WGS) entry which is preliminary data.</text>
</comment>
<dbReference type="EMBL" id="BMBA01000001">
    <property type="protein sequence ID" value="GFZ30139.1"/>
    <property type="molecule type" value="Genomic_DNA"/>
</dbReference>
<proteinExistence type="predicted"/>
<accession>A0ABQ1E5W1</accession>
<dbReference type="RefSeq" id="WP_206868138.1">
    <property type="nucleotide sequence ID" value="NZ_BMBA01000001.1"/>
</dbReference>
<protein>
    <recommendedName>
        <fullName evidence="3">DUF3408 domain-containing protein</fullName>
    </recommendedName>
</protein>
<keyword evidence="2" id="KW-1185">Reference proteome</keyword>